<dbReference type="Gene3D" id="3.40.630.30">
    <property type="match status" value="1"/>
</dbReference>
<dbReference type="InterPro" id="IPR016181">
    <property type="entry name" value="Acyl_CoA_acyltransferase"/>
</dbReference>
<dbReference type="InterPro" id="IPR000182">
    <property type="entry name" value="GNAT_dom"/>
</dbReference>
<dbReference type="PANTHER" id="PTHR31143:SF2">
    <property type="entry name" value="FR47-LIKE DOMAIN-CONTAINING PROTEIN-RELATED"/>
    <property type="match status" value="1"/>
</dbReference>
<dbReference type="RefSeq" id="WP_110841174.1">
    <property type="nucleotide sequence ID" value="NZ_QJVJ01000007.1"/>
</dbReference>
<proteinExistence type="predicted"/>
<dbReference type="Pfam" id="PF12746">
    <property type="entry name" value="GNAT_acetyltran"/>
    <property type="match status" value="1"/>
</dbReference>
<dbReference type="Proteomes" id="UP000247476">
    <property type="component" value="Unassembled WGS sequence"/>
</dbReference>
<evidence type="ECO:0000259" key="1">
    <source>
        <dbReference type="PROSITE" id="PS51186"/>
    </source>
</evidence>
<dbReference type="PANTHER" id="PTHR31143">
    <property type="match status" value="1"/>
</dbReference>
<accession>A0A2V5K407</accession>
<evidence type="ECO:0000313" key="3">
    <source>
        <dbReference type="Proteomes" id="UP000247476"/>
    </source>
</evidence>
<dbReference type="AlphaFoldDB" id="A0A2V5K407"/>
<dbReference type="InterPro" id="IPR042573">
    <property type="entry name" value="GNAT_acetyltra_N"/>
</dbReference>
<name>A0A2V5K407_9BACL</name>
<organism evidence="2 3">
    <name type="scientific">Paenibacillus flagellatus</name>
    <dbReference type="NCBI Taxonomy" id="2211139"/>
    <lineage>
        <taxon>Bacteria</taxon>
        <taxon>Bacillati</taxon>
        <taxon>Bacillota</taxon>
        <taxon>Bacilli</taxon>
        <taxon>Bacillales</taxon>
        <taxon>Paenibacillaceae</taxon>
        <taxon>Paenibacillus</taxon>
    </lineage>
</organism>
<protein>
    <recommendedName>
        <fullName evidence="1">N-acetyltransferase domain-containing protein</fullName>
    </recommendedName>
</protein>
<dbReference type="EMBL" id="QJVJ01000007">
    <property type="protein sequence ID" value="PYI53402.1"/>
    <property type="molecule type" value="Genomic_DNA"/>
</dbReference>
<evidence type="ECO:0000313" key="2">
    <source>
        <dbReference type="EMBL" id="PYI53402.1"/>
    </source>
</evidence>
<dbReference type="Gene3D" id="3.40.630.110">
    <property type="entry name" value="GNAT acetyltransferase-like"/>
    <property type="match status" value="1"/>
</dbReference>
<dbReference type="SUPFAM" id="SSF55729">
    <property type="entry name" value="Acyl-CoA N-acyltransferases (Nat)"/>
    <property type="match status" value="1"/>
</dbReference>
<dbReference type="PROSITE" id="PS51186">
    <property type="entry name" value="GNAT"/>
    <property type="match status" value="1"/>
</dbReference>
<sequence length="281" mass="31986">MSFVRMERDQYHVVKGLFSGMESVFTPHPLSILEETIDGIVFVDNQDHPRCAAVMSSDFIGGRLIGHAVDKEFIEGFVATMKEHFFSNVSSGSFRLFWSTASETWDQIIFRIFGYKVFRIGRTQFKFDRHVFEALGPIETNKDMFRINAATLQSHEWLRREIEGLWGSAENYLQHDVGWIALSSDGSVMGLCNAAFLGGGLAELSIQVNKSARGRGLGFQLARNFIRDCLSRGVLPNWTCDTQNVPSFRMAQKLGFIEDRKYNLFCSVYTPMFHEPSRHGK</sequence>
<gene>
    <name evidence="2" type="ORF">DLM86_16620</name>
</gene>
<dbReference type="GO" id="GO:0016747">
    <property type="term" value="F:acyltransferase activity, transferring groups other than amino-acyl groups"/>
    <property type="evidence" value="ECO:0007669"/>
    <property type="project" value="InterPro"/>
</dbReference>
<dbReference type="OrthoDB" id="2773476at2"/>
<keyword evidence="3" id="KW-1185">Reference proteome</keyword>
<comment type="caution">
    <text evidence="2">The sequence shown here is derived from an EMBL/GenBank/DDBJ whole genome shotgun (WGS) entry which is preliminary data.</text>
</comment>
<dbReference type="InterPro" id="IPR027365">
    <property type="entry name" value="GNAT_acetyltra_YdfB-like"/>
</dbReference>
<feature type="domain" description="N-acetyltransferase" evidence="1">
    <location>
        <begin position="130"/>
        <end position="275"/>
    </location>
</feature>
<reference evidence="2 3" key="1">
    <citation type="submission" date="2018-05" db="EMBL/GenBank/DDBJ databases">
        <title>Paenibacillus flagellatus sp. nov., isolated from selenium mineral soil.</title>
        <authorList>
            <person name="Dai X."/>
        </authorList>
    </citation>
    <scope>NUCLEOTIDE SEQUENCE [LARGE SCALE GENOMIC DNA]</scope>
    <source>
        <strain evidence="2 3">DXL2</strain>
    </source>
</reference>